<evidence type="ECO:0000313" key="1">
    <source>
        <dbReference type="EMBL" id="QHT84132.1"/>
    </source>
</evidence>
<dbReference type="InterPro" id="IPR043876">
    <property type="entry name" value="DUF5856"/>
</dbReference>
<dbReference type="AlphaFoldDB" id="A0A6C0HUC9"/>
<proteinExistence type="predicted"/>
<name>A0A6C0HUC9_9ZZZZ</name>
<sequence>MKTKHSYTKKTFRKSVRNQSFRKKSSDVKIKIVNTFLEMLHTIKLYHWNTKKYPEHKATDELYAHLNEHIDRFVEIMLGKDASRIHNVQSRICKCHNSHQLKQKIHDYQQFLINLNQHLDNKRDTDLLNIRDEILADLNQFLYLLTLH</sequence>
<reference evidence="1" key="1">
    <citation type="journal article" date="2020" name="Nature">
        <title>Giant virus diversity and host interactions through global metagenomics.</title>
        <authorList>
            <person name="Schulz F."/>
            <person name="Roux S."/>
            <person name="Paez-Espino D."/>
            <person name="Jungbluth S."/>
            <person name="Walsh D.A."/>
            <person name="Denef V.J."/>
            <person name="McMahon K.D."/>
            <person name="Konstantinidis K.T."/>
            <person name="Eloe-Fadrosh E.A."/>
            <person name="Kyrpides N.C."/>
            <person name="Woyke T."/>
        </authorList>
    </citation>
    <scope>NUCLEOTIDE SEQUENCE</scope>
    <source>
        <strain evidence="1">GVMAG-M-3300023184-16</strain>
    </source>
</reference>
<dbReference type="SUPFAM" id="SSF47240">
    <property type="entry name" value="Ferritin-like"/>
    <property type="match status" value="1"/>
</dbReference>
<dbReference type="InterPro" id="IPR012347">
    <property type="entry name" value="Ferritin-like"/>
</dbReference>
<dbReference type="Pfam" id="PF19174">
    <property type="entry name" value="DUF5856"/>
    <property type="match status" value="1"/>
</dbReference>
<protein>
    <submittedName>
        <fullName evidence="1">Uncharacterized protein</fullName>
    </submittedName>
</protein>
<dbReference type="EMBL" id="MN740015">
    <property type="protein sequence ID" value="QHT84132.1"/>
    <property type="molecule type" value="Genomic_DNA"/>
</dbReference>
<dbReference type="InterPro" id="IPR009078">
    <property type="entry name" value="Ferritin-like_SF"/>
</dbReference>
<organism evidence="1">
    <name type="scientific">viral metagenome</name>
    <dbReference type="NCBI Taxonomy" id="1070528"/>
    <lineage>
        <taxon>unclassified sequences</taxon>
        <taxon>metagenomes</taxon>
        <taxon>organismal metagenomes</taxon>
    </lineage>
</organism>
<accession>A0A6C0HUC9</accession>
<dbReference type="Gene3D" id="1.20.1260.10">
    <property type="match status" value="1"/>
</dbReference>